<evidence type="ECO:0000256" key="1">
    <source>
        <dbReference type="SAM" id="MobiDB-lite"/>
    </source>
</evidence>
<evidence type="ECO:0000313" key="3">
    <source>
        <dbReference type="Proteomes" id="UP001341281"/>
    </source>
</evidence>
<dbReference type="EMBL" id="CP144745">
    <property type="protein sequence ID" value="WVZ52298.1"/>
    <property type="molecule type" value="Genomic_DNA"/>
</dbReference>
<dbReference type="Proteomes" id="UP001341281">
    <property type="component" value="Chromosome 01"/>
</dbReference>
<gene>
    <name evidence="2" type="ORF">U9M48_003372</name>
</gene>
<dbReference type="AlphaFoldDB" id="A0AAQ3SE00"/>
<protein>
    <submittedName>
        <fullName evidence="2">Uncharacterized protein</fullName>
    </submittedName>
</protein>
<evidence type="ECO:0000313" key="2">
    <source>
        <dbReference type="EMBL" id="WVZ52298.1"/>
    </source>
</evidence>
<reference evidence="2 3" key="1">
    <citation type="submission" date="2024-02" db="EMBL/GenBank/DDBJ databases">
        <title>High-quality chromosome-scale genome assembly of Pensacola bahiagrass (Paspalum notatum Flugge var. saurae).</title>
        <authorList>
            <person name="Vega J.M."/>
            <person name="Podio M."/>
            <person name="Orjuela J."/>
            <person name="Siena L.A."/>
            <person name="Pessino S.C."/>
            <person name="Combes M.C."/>
            <person name="Mariac C."/>
            <person name="Albertini E."/>
            <person name="Pupilli F."/>
            <person name="Ortiz J.P.A."/>
            <person name="Leblanc O."/>
        </authorList>
    </citation>
    <scope>NUCLEOTIDE SEQUENCE [LARGE SCALE GENOMIC DNA]</scope>
    <source>
        <strain evidence="2">R1</strain>
        <tissue evidence="2">Leaf</tissue>
    </source>
</reference>
<name>A0AAQ3SE00_PASNO</name>
<feature type="region of interest" description="Disordered" evidence="1">
    <location>
        <begin position="34"/>
        <end position="74"/>
    </location>
</feature>
<proteinExistence type="predicted"/>
<sequence length="74" mass="8231">MTAARAGAVSTFTGTRRRVLEWEEPEGRVARLRRRLAAYEPPPAEQDPQDRESSEPMEMEEEGEGSVPTGRSAT</sequence>
<accession>A0AAQ3SE00</accession>
<feature type="compositionally biased region" description="Acidic residues" evidence="1">
    <location>
        <begin position="55"/>
        <end position="64"/>
    </location>
</feature>
<organism evidence="2 3">
    <name type="scientific">Paspalum notatum var. saurae</name>
    <dbReference type="NCBI Taxonomy" id="547442"/>
    <lineage>
        <taxon>Eukaryota</taxon>
        <taxon>Viridiplantae</taxon>
        <taxon>Streptophyta</taxon>
        <taxon>Embryophyta</taxon>
        <taxon>Tracheophyta</taxon>
        <taxon>Spermatophyta</taxon>
        <taxon>Magnoliopsida</taxon>
        <taxon>Liliopsida</taxon>
        <taxon>Poales</taxon>
        <taxon>Poaceae</taxon>
        <taxon>PACMAD clade</taxon>
        <taxon>Panicoideae</taxon>
        <taxon>Andropogonodae</taxon>
        <taxon>Paspaleae</taxon>
        <taxon>Paspalinae</taxon>
        <taxon>Paspalum</taxon>
    </lineage>
</organism>
<keyword evidence="3" id="KW-1185">Reference proteome</keyword>